<dbReference type="AlphaFoldDB" id="A0A382NAH5"/>
<evidence type="ECO:0000259" key="1">
    <source>
        <dbReference type="Pfam" id="PF01225"/>
    </source>
</evidence>
<dbReference type="Pfam" id="PF01225">
    <property type="entry name" value="Mur_ligase"/>
    <property type="match status" value="1"/>
</dbReference>
<dbReference type="InterPro" id="IPR013221">
    <property type="entry name" value="Mur_ligase_cen"/>
</dbReference>
<dbReference type="EMBL" id="UINC01099121">
    <property type="protein sequence ID" value="SVC58149.1"/>
    <property type="molecule type" value="Genomic_DNA"/>
</dbReference>
<dbReference type="InterPro" id="IPR035911">
    <property type="entry name" value="MurE/MurF_N"/>
</dbReference>
<dbReference type="SUPFAM" id="SSF53244">
    <property type="entry name" value="MurD-like peptide ligases, peptide-binding domain"/>
    <property type="match status" value="1"/>
</dbReference>
<dbReference type="GO" id="GO:0005737">
    <property type="term" value="C:cytoplasm"/>
    <property type="evidence" value="ECO:0007669"/>
    <property type="project" value="InterPro"/>
</dbReference>
<dbReference type="SUPFAM" id="SSF63418">
    <property type="entry name" value="MurE/MurF N-terminal domain"/>
    <property type="match status" value="1"/>
</dbReference>
<dbReference type="Gene3D" id="3.40.1390.10">
    <property type="entry name" value="MurE/MurF, N-terminal domain"/>
    <property type="match status" value="1"/>
</dbReference>
<dbReference type="Pfam" id="PF08245">
    <property type="entry name" value="Mur_ligase_M"/>
    <property type="match status" value="1"/>
</dbReference>
<dbReference type="PANTHER" id="PTHR23135:SF4">
    <property type="entry name" value="UDP-N-ACETYLMURAMOYL-L-ALANYL-D-GLUTAMATE--2,6-DIAMINOPIMELATE LIGASE MURE HOMOLOG, CHLOROPLASTIC"/>
    <property type="match status" value="1"/>
</dbReference>
<dbReference type="GO" id="GO:0016881">
    <property type="term" value="F:acid-amino acid ligase activity"/>
    <property type="evidence" value="ECO:0007669"/>
    <property type="project" value="InterPro"/>
</dbReference>
<dbReference type="InterPro" id="IPR036565">
    <property type="entry name" value="Mur-like_cat_sf"/>
</dbReference>
<dbReference type="PANTHER" id="PTHR23135">
    <property type="entry name" value="MUR LIGASE FAMILY MEMBER"/>
    <property type="match status" value="1"/>
</dbReference>
<dbReference type="GO" id="GO:0005524">
    <property type="term" value="F:ATP binding"/>
    <property type="evidence" value="ECO:0007669"/>
    <property type="project" value="InterPro"/>
</dbReference>
<dbReference type="InterPro" id="IPR000713">
    <property type="entry name" value="Mur_ligase_N"/>
</dbReference>
<feature type="non-terminal residue" evidence="3">
    <location>
        <position position="351"/>
    </location>
</feature>
<dbReference type="GO" id="GO:0008360">
    <property type="term" value="P:regulation of cell shape"/>
    <property type="evidence" value="ECO:0007669"/>
    <property type="project" value="InterPro"/>
</dbReference>
<dbReference type="NCBIfam" id="TIGR01085">
    <property type="entry name" value="murE"/>
    <property type="match status" value="1"/>
</dbReference>
<gene>
    <name evidence="3" type="ORF">METZ01_LOCUS311003</name>
</gene>
<dbReference type="InterPro" id="IPR036615">
    <property type="entry name" value="Mur_ligase_C_dom_sf"/>
</dbReference>
<accession>A0A382NAH5</accession>
<sequence length="351" mass="37926">MLLGELCNGWISVPAEYGELEIVQIECDSREATAGSLFIAVPGEATDGLLYAAEAVSRGAVAVIAPQGAAEGTDLGVPILEVEDVRDIMGKIADRFYGHPSKKLEIVGVTGTKGKTTTVWLLDQLFSATGSLTGFCSTVENRIGEDSYPAKNTTAGCLDLHRFLAEVVERGGERAVIEVSSHALEQRRTASIHFDCAVFTNLAPEHLDYHEDMESYLNAKMKLFTCLDSHACAVLPRAQEASQKLASNTRAEISWYGCGAEDGVTDLRVIDEGIEFTWRDCKVRAGFWGDHNLENLLAVLHAGECMGLRPSEMAAVVSEARLPPGRLEQVNHPGSFKVVVDYAHTDGALEA</sequence>
<evidence type="ECO:0000313" key="3">
    <source>
        <dbReference type="EMBL" id="SVC58149.1"/>
    </source>
</evidence>
<evidence type="ECO:0008006" key="4">
    <source>
        <dbReference type="Google" id="ProtNLM"/>
    </source>
</evidence>
<organism evidence="3">
    <name type="scientific">marine metagenome</name>
    <dbReference type="NCBI Taxonomy" id="408172"/>
    <lineage>
        <taxon>unclassified sequences</taxon>
        <taxon>metagenomes</taxon>
        <taxon>ecological metagenomes</taxon>
    </lineage>
</organism>
<dbReference type="GO" id="GO:0051301">
    <property type="term" value="P:cell division"/>
    <property type="evidence" value="ECO:0007669"/>
    <property type="project" value="InterPro"/>
</dbReference>
<feature type="domain" description="Mur ligase N-terminal catalytic" evidence="1">
    <location>
        <begin position="22"/>
        <end position="97"/>
    </location>
</feature>
<dbReference type="SUPFAM" id="SSF53623">
    <property type="entry name" value="MurD-like peptide ligases, catalytic domain"/>
    <property type="match status" value="1"/>
</dbReference>
<feature type="domain" description="Mur ligase central" evidence="2">
    <location>
        <begin position="109"/>
        <end position="302"/>
    </location>
</feature>
<evidence type="ECO:0000259" key="2">
    <source>
        <dbReference type="Pfam" id="PF08245"/>
    </source>
</evidence>
<name>A0A382NAH5_9ZZZZ</name>
<dbReference type="InterPro" id="IPR005761">
    <property type="entry name" value="UDP-N-AcMur-Glu-dNH2Pim_ligase"/>
</dbReference>
<reference evidence="3" key="1">
    <citation type="submission" date="2018-05" db="EMBL/GenBank/DDBJ databases">
        <authorList>
            <person name="Lanie J.A."/>
            <person name="Ng W.-L."/>
            <person name="Kazmierczak K.M."/>
            <person name="Andrzejewski T.M."/>
            <person name="Davidsen T.M."/>
            <person name="Wayne K.J."/>
            <person name="Tettelin H."/>
            <person name="Glass J.I."/>
            <person name="Rusch D."/>
            <person name="Podicherti R."/>
            <person name="Tsui H.-C.T."/>
            <person name="Winkler M.E."/>
        </authorList>
    </citation>
    <scope>NUCLEOTIDE SEQUENCE</scope>
</reference>
<proteinExistence type="predicted"/>
<protein>
    <recommendedName>
        <fullName evidence="4">Mur ligase central domain-containing protein</fullName>
    </recommendedName>
</protein>
<dbReference type="Gene3D" id="3.40.1190.10">
    <property type="entry name" value="Mur-like, catalytic domain"/>
    <property type="match status" value="1"/>
</dbReference>